<dbReference type="PANTHER" id="PTHR16932:SF18">
    <property type="entry name" value="INTERFERON, ALPHA-INDUCIBLE PROTEIN 27-LIKE 2"/>
    <property type="match status" value="1"/>
</dbReference>
<protein>
    <submittedName>
        <fullName evidence="7">Uncharacterized protein</fullName>
    </submittedName>
</protein>
<dbReference type="InterPro" id="IPR038213">
    <property type="entry name" value="IFI6/IFI27-like_sf"/>
</dbReference>
<dbReference type="EMBL" id="KN823181">
    <property type="protein sequence ID" value="KIO20248.1"/>
    <property type="molecule type" value="Genomic_DNA"/>
</dbReference>
<dbReference type="OrthoDB" id="440424at2759"/>
<reference evidence="7 8" key="1">
    <citation type="submission" date="2014-04" db="EMBL/GenBank/DDBJ databases">
        <authorList>
            <consortium name="DOE Joint Genome Institute"/>
            <person name="Kuo A."/>
            <person name="Girlanda M."/>
            <person name="Perotto S."/>
            <person name="Kohler A."/>
            <person name="Nagy L.G."/>
            <person name="Floudas D."/>
            <person name="Copeland A."/>
            <person name="Barry K.W."/>
            <person name="Cichocki N."/>
            <person name="Veneault-Fourrey C."/>
            <person name="LaButti K."/>
            <person name="Lindquist E.A."/>
            <person name="Lipzen A."/>
            <person name="Lundell T."/>
            <person name="Morin E."/>
            <person name="Murat C."/>
            <person name="Sun H."/>
            <person name="Tunlid A."/>
            <person name="Henrissat B."/>
            <person name="Grigoriev I.V."/>
            <person name="Hibbett D.S."/>
            <person name="Martin F."/>
            <person name="Nordberg H.P."/>
            <person name="Cantor M.N."/>
            <person name="Hua S.X."/>
        </authorList>
    </citation>
    <scope>NUCLEOTIDE SEQUENCE [LARGE SCALE GENOMIC DNA]</scope>
    <source>
        <strain evidence="7 8">MUT 4182</strain>
    </source>
</reference>
<dbReference type="HOGENOM" id="CLU_105157_0_0_1"/>
<comment type="subcellular location">
    <subcellularLocation>
        <location evidence="1">Membrane</location>
        <topology evidence="1">Multi-pass membrane protein</topology>
    </subcellularLocation>
</comment>
<evidence type="ECO:0000256" key="6">
    <source>
        <dbReference type="SAM" id="Phobius"/>
    </source>
</evidence>
<name>A0A0C3KFI5_9AGAM</name>
<keyword evidence="5 6" id="KW-0472">Membrane</keyword>
<feature type="transmembrane region" description="Helical" evidence="6">
    <location>
        <begin position="51"/>
        <end position="72"/>
    </location>
</feature>
<dbReference type="InterPro" id="IPR009311">
    <property type="entry name" value="IFI6/IFI27-like"/>
</dbReference>
<dbReference type="Proteomes" id="UP000054248">
    <property type="component" value="Unassembled WGS sequence"/>
</dbReference>
<feature type="transmembrane region" description="Helical" evidence="6">
    <location>
        <begin position="92"/>
        <end position="114"/>
    </location>
</feature>
<keyword evidence="3 6" id="KW-0812">Transmembrane</keyword>
<evidence type="ECO:0000313" key="7">
    <source>
        <dbReference type="EMBL" id="KIO20248.1"/>
    </source>
</evidence>
<dbReference type="GO" id="GO:0016020">
    <property type="term" value="C:membrane"/>
    <property type="evidence" value="ECO:0007669"/>
    <property type="project" value="UniProtKB-SubCell"/>
</dbReference>
<evidence type="ECO:0000256" key="3">
    <source>
        <dbReference type="ARBA" id="ARBA00022692"/>
    </source>
</evidence>
<keyword evidence="4 6" id="KW-1133">Transmembrane helix</keyword>
<organism evidence="7 8">
    <name type="scientific">Tulasnella calospora MUT 4182</name>
    <dbReference type="NCBI Taxonomy" id="1051891"/>
    <lineage>
        <taxon>Eukaryota</taxon>
        <taxon>Fungi</taxon>
        <taxon>Dikarya</taxon>
        <taxon>Basidiomycota</taxon>
        <taxon>Agaricomycotina</taxon>
        <taxon>Agaricomycetes</taxon>
        <taxon>Cantharellales</taxon>
        <taxon>Tulasnellaceae</taxon>
        <taxon>Tulasnella</taxon>
    </lineage>
</organism>
<accession>A0A0C3KFI5</accession>
<evidence type="ECO:0000256" key="4">
    <source>
        <dbReference type="ARBA" id="ARBA00022989"/>
    </source>
</evidence>
<reference evidence="8" key="2">
    <citation type="submission" date="2015-01" db="EMBL/GenBank/DDBJ databases">
        <title>Evolutionary Origins and Diversification of the Mycorrhizal Mutualists.</title>
        <authorList>
            <consortium name="DOE Joint Genome Institute"/>
            <consortium name="Mycorrhizal Genomics Consortium"/>
            <person name="Kohler A."/>
            <person name="Kuo A."/>
            <person name="Nagy L.G."/>
            <person name="Floudas D."/>
            <person name="Copeland A."/>
            <person name="Barry K.W."/>
            <person name="Cichocki N."/>
            <person name="Veneault-Fourrey C."/>
            <person name="LaButti K."/>
            <person name="Lindquist E.A."/>
            <person name="Lipzen A."/>
            <person name="Lundell T."/>
            <person name="Morin E."/>
            <person name="Murat C."/>
            <person name="Riley R."/>
            <person name="Ohm R."/>
            <person name="Sun H."/>
            <person name="Tunlid A."/>
            <person name="Henrissat B."/>
            <person name="Grigoriev I.V."/>
            <person name="Hibbett D.S."/>
            <person name="Martin F."/>
        </authorList>
    </citation>
    <scope>NUCLEOTIDE SEQUENCE [LARGE SCALE GENOMIC DNA]</scope>
    <source>
        <strain evidence="8">MUT 4182</strain>
    </source>
</reference>
<evidence type="ECO:0000313" key="8">
    <source>
        <dbReference type="Proteomes" id="UP000054248"/>
    </source>
</evidence>
<sequence length="158" mass="15271">MTEAMNLGPVITANDAVLAAYNAFEAELVAFIGQVHLINNPPPPQNNHNRMLAMAAGGALLTVGVVAIGPPIALGVLNVVGFSSAGPVAGSLAAAIQSAVYGGAVTSGSLFALCQSAAMGGIVVGGAQVAAGITALGAGAGLFGAVRANQNNPNANNP</sequence>
<keyword evidence="8" id="KW-1185">Reference proteome</keyword>
<evidence type="ECO:0000256" key="2">
    <source>
        <dbReference type="ARBA" id="ARBA00007262"/>
    </source>
</evidence>
<dbReference type="Pfam" id="PF06140">
    <property type="entry name" value="Ifi-6-16"/>
    <property type="match status" value="1"/>
</dbReference>
<comment type="similarity">
    <text evidence="2">Belongs to the IFI6/IFI27 family.</text>
</comment>
<feature type="transmembrane region" description="Helical" evidence="6">
    <location>
        <begin position="121"/>
        <end position="146"/>
    </location>
</feature>
<dbReference type="PANTHER" id="PTHR16932">
    <property type="entry name" value="INTERFERON ALPHA-INDUCIBLE PROTEIN 27"/>
    <property type="match status" value="1"/>
</dbReference>
<gene>
    <name evidence="7" type="ORF">M407DRAFT_221114</name>
</gene>
<evidence type="ECO:0000256" key="5">
    <source>
        <dbReference type="ARBA" id="ARBA00023136"/>
    </source>
</evidence>
<proteinExistence type="inferred from homology"/>
<dbReference type="Gene3D" id="6.10.110.10">
    <property type="match status" value="1"/>
</dbReference>
<dbReference type="AlphaFoldDB" id="A0A0C3KFI5"/>
<evidence type="ECO:0000256" key="1">
    <source>
        <dbReference type="ARBA" id="ARBA00004141"/>
    </source>
</evidence>